<feature type="region of interest" description="Disordered" evidence="12">
    <location>
        <begin position="125"/>
        <end position="200"/>
    </location>
</feature>
<feature type="compositionally biased region" description="Basic and acidic residues" evidence="12">
    <location>
        <begin position="125"/>
        <end position="134"/>
    </location>
</feature>
<evidence type="ECO:0000256" key="7">
    <source>
        <dbReference type="ARBA" id="ARBA00022842"/>
    </source>
</evidence>
<evidence type="ECO:0000313" key="15">
    <source>
        <dbReference type="Proteomes" id="UP000316621"/>
    </source>
</evidence>
<dbReference type="PANTHER" id="PTHR13890:SF0">
    <property type="entry name" value="MAGNESIUM TRANSPORTER MRS2 HOMOLOG, MITOCHONDRIAL"/>
    <property type="match status" value="1"/>
</dbReference>
<evidence type="ECO:0000256" key="13">
    <source>
        <dbReference type="SAM" id="Phobius"/>
    </source>
</evidence>
<evidence type="ECO:0000256" key="5">
    <source>
        <dbReference type="ARBA" id="ARBA00022640"/>
    </source>
</evidence>
<feature type="region of interest" description="Disordered" evidence="12">
    <location>
        <begin position="743"/>
        <end position="773"/>
    </location>
</feature>
<dbReference type="Proteomes" id="UP000316621">
    <property type="component" value="Chromosome 9"/>
</dbReference>
<feature type="compositionally biased region" description="Basic and acidic residues" evidence="12">
    <location>
        <begin position="163"/>
        <end position="184"/>
    </location>
</feature>
<gene>
    <name evidence="14" type="ORF">C5167_003055</name>
</gene>
<feature type="transmembrane region" description="Helical" evidence="13">
    <location>
        <begin position="1105"/>
        <end position="1128"/>
    </location>
</feature>
<dbReference type="Pfam" id="PF22099">
    <property type="entry name" value="MRS2-like"/>
    <property type="match status" value="1"/>
</dbReference>
<feature type="compositionally biased region" description="Basic and acidic residues" evidence="12">
    <location>
        <begin position="494"/>
        <end position="509"/>
    </location>
</feature>
<dbReference type="EMBL" id="CM010723">
    <property type="protein sequence ID" value="RZC78845.1"/>
    <property type="molecule type" value="Genomic_DNA"/>
</dbReference>
<protein>
    <recommendedName>
        <fullName evidence="16">Magnesium transporter</fullName>
    </recommendedName>
</protein>
<feature type="compositionally biased region" description="Basic and acidic residues" evidence="12">
    <location>
        <begin position="577"/>
        <end position="587"/>
    </location>
</feature>
<feature type="region of interest" description="Disordered" evidence="12">
    <location>
        <begin position="1"/>
        <end position="52"/>
    </location>
</feature>
<evidence type="ECO:0000313" key="14">
    <source>
        <dbReference type="EMBL" id="RZC78845.1"/>
    </source>
</evidence>
<dbReference type="InterPro" id="IPR039204">
    <property type="entry name" value="MRS2-like"/>
</dbReference>
<keyword evidence="10" id="KW-0406">Ion transport</keyword>
<keyword evidence="8" id="KW-0809">Transit peptide</keyword>
<proteinExistence type="inferred from homology"/>
<dbReference type="FunFam" id="2.40.128.330:FF:000004">
    <property type="entry name" value="Magnesium transporter MRS2-11, chloroplastic"/>
    <property type="match status" value="1"/>
</dbReference>
<feature type="compositionally biased region" description="Basic and acidic residues" evidence="12">
    <location>
        <begin position="1"/>
        <end position="41"/>
    </location>
</feature>
<keyword evidence="7" id="KW-0460">Magnesium</keyword>
<keyword evidence="5" id="KW-0934">Plastid</keyword>
<keyword evidence="4" id="KW-0150">Chloroplast</keyword>
<feature type="compositionally biased region" description="Basic and acidic residues" evidence="12">
    <location>
        <begin position="538"/>
        <end position="568"/>
    </location>
</feature>
<evidence type="ECO:0000256" key="12">
    <source>
        <dbReference type="SAM" id="MobiDB-lite"/>
    </source>
</evidence>
<organism evidence="14 15">
    <name type="scientific">Papaver somniferum</name>
    <name type="common">Opium poppy</name>
    <dbReference type="NCBI Taxonomy" id="3469"/>
    <lineage>
        <taxon>Eukaryota</taxon>
        <taxon>Viridiplantae</taxon>
        <taxon>Streptophyta</taxon>
        <taxon>Embryophyta</taxon>
        <taxon>Tracheophyta</taxon>
        <taxon>Spermatophyta</taxon>
        <taxon>Magnoliopsida</taxon>
        <taxon>Ranunculales</taxon>
        <taxon>Papaveraceae</taxon>
        <taxon>Papaveroideae</taxon>
        <taxon>Papaver</taxon>
    </lineage>
</organism>
<dbReference type="Gene3D" id="1.10.287.700">
    <property type="entry name" value="Helix hairpin bin"/>
    <property type="match status" value="1"/>
</dbReference>
<reference evidence="14 15" key="1">
    <citation type="journal article" date="2018" name="Science">
        <title>The opium poppy genome and morphinan production.</title>
        <authorList>
            <person name="Guo L."/>
            <person name="Winzer T."/>
            <person name="Yang X."/>
            <person name="Li Y."/>
            <person name="Ning Z."/>
            <person name="He Z."/>
            <person name="Teodor R."/>
            <person name="Lu Y."/>
            <person name="Bowser T.A."/>
            <person name="Graham I.A."/>
            <person name="Ye K."/>
        </authorList>
    </citation>
    <scope>NUCLEOTIDE SEQUENCE [LARGE SCALE GENOMIC DNA]</scope>
    <source>
        <strain evidence="15">cv. HN1</strain>
        <tissue evidence="14">Leaves</tissue>
    </source>
</reference>
<keyword evidence="11 13" id="KW-0472">Membrane</keyword>
<dbReference type="Gene3D" id="2.40.128.330">
    <property type="match status" value="1"/>
</dbReference>
<keyword evidence="3" id="KW-0813">Transport</keyword>
<evidence type="ECO:0000256" key="4">
    <source>
        <dbReference type="ARBA" id="ARBA00022528"/>
    </source>
</evidence>
<feature type="compositionally biased region" description="Basic and acidic residues" evidence="12">
    <location>
        <begin position="141"/>
        <end position="155"/>
    </location>
</feature>
<evidence type="ECO:0000256" key="9">
    <source>
        <dbReference type="ARBA" id="ARBA00022989"/>
    </source>
</evidence>
<feature type="compositionally biased region" description="Polar residues" evidence="12">
    <location>
        <begin position="762"/>
        <end position="773"/>
    </location>
</feature>
<dbReference type="PANTHER" id="PTHR13890">
    <property type="entry name" value="RNA SPLICING PROTEIN MRS2, MITOCHONDRIAL"/>
    <property type="match status" value="1"/>
</dbReference>
<dbReference type="FunFam" id="1.20.58.340:FF:000013">
    <property type="entry name" value="Magnesium transporter MRS2-11, chloroplastic"/>
    <property type="match status" value="1"/>
</dbReference>
<feature type="compositionally biased region" description="Basic and acidic residues" evidence="12">
    <location>
        <begin position="516"/>
        <end position="531"/>
    </location>
</feature>
<name>A0A4Y7L3T3_PAPSO</name>
<feature type="compositionally biased region" description="Basic and acidic residues" evidence="12">
    <location>
        <begin position="472"/>
        <end position="487"/>
    </location>
</feature>
<evidence type="ECO:0000256" key="11">
    <source>
        <dbReference type="ARBA" id="ARBA00023136"/>
    </source>
</evidence>
<dbReference type="Gene3D" id="1.20.58.340">
    <property type="entry name" value="Magnesium transport protein CorA, transmembrane region"/>
    <property type="match status" value="1"/>
</dbReference>
<comment type="subcellular location">
    <subcellularLocation>
        <location evidence="1">Plastid</location>
        <location evidence="1">Chloroplast membrane</location>
        <topology evidence="1">Multi-pass membrane protein</topology>
    </subcellularLocation>
</comment>
<feature type="region of interest" description="Disordered" evidence="12">
    <location>
        <begin position="471"/>
        <end position="588"/>
    </location>
</feature>
<dbReference type="GO" id="GO:0015095">
    <property type="term" value="F:magnesium ion transmembrane transporter activity"/>
    <property type="evidence" value="ECO:0007669"/>
    <property type="project" value="TreeGrafter"/>
</dbReference>
<sequence length="1135" mass="124650">MASRQAKEEKAEHLAREAAAELRDVNRDRRYEEESKIKYDEEPQQQQQQRPGVIGSVLKAVQGTFDHAKEAVTGSKTAAHDYGTTADQTTTLGQGTEYYESGVPMGSGYGEDYTATAAQKTKEMKDTAGERTKEYAGSAAEKARQAKDSTVDTAKEYTGSAADKARQAREAAERKTREYADTTKDYAGSAAEKARQAKDATVDTTYDYAGRAADTTKEYAGAAAEKARQAKDATADTTYDYAGRAADQTKEYAGAAAEKARQAKDATVDTTKSYAGSAADKTKEYAGYAADKARQAKDASVDTTKEYAGYAADKARQTKDATVDTTKEYAGYAADRARQAKDATVDTTKDYAGSAAEKARQAKDATIDTTKDYAGSAAEKARQAKDATVDTTMDYAGSAADKAREAKDYTAEKAVEGKDTAVGKIVDLKDSAADAARRAMDFLTGKKDEAKDKTYETAEAAKGKTYDTAQAAKDKTYETAQAARDKTYGAAQTAKDKTYETAQAAKDRTYGAAQTAEDKTYETAQSAKEKAAQTGQATKEKMGETEEATRQKMEDMKLRGEEYKEGAKQRAGSAHAYGHDDEGERGTAAHSNVFGAIGSVTEAIKEKFTTPKDVVERARLQTDDSKSRSAGTGHEKITVDVERETPAGQVSSRLKASDQMSGQTFNDVGKVEDATTTVRLKRDSQEGSSNSNSLIRSLFTSKCNYISLRRRRNAFLFVPVTILFSRRVKCFTKSTDENWALGESIDQEWNDDGDNNDDGAELSSNSSGVGDFTTRQVSVSGNQHLNEPQKLSSDSLSLGIKEPIYEVVEVKSNGEQSIQKISRRQLLKSSGLRPRDIRSVDPSLWMTNSAPTLLVREHAILFNLGSLRAIAMQERVLIFDYNRKGAKAFLEHLLPRLVPKDVNGVPSMPFELEVVEAALVSRIQRYERRLMDVEPRVVKLLEVLPNRLTADVLEQLRLSKQTLVELGSRAGALKQMLLDLLEDPDEIRRMCIMGRDCTIRKGSTDMDCAFDVDKQIAEEEEEEIEMLLENYLQRCESCHAQAERLLDSAKEMEDSIAVNLSSRRLEVSRVELLLQVGTFFVAIGALVAGIFGMNLKSYLEEHVFAFWWTTGGIILGAFAGFFLMYTYLKARKILY</sequence>
<comment type="similarity">
    <text evidence="2">Belongs to the CorA metal ion transporter (MIT) (TC 1.A.35.5) family.</text>
</comment>
<dbReference type="CDD" id="cd12823">
    <property type="entry name" value="Mrs2_Mfm1p-like"/>
    <property type="match status" value="1"/>
</dbReference>
<keyword evidence="15" id="KW-1185">Reference proteome</keyword>
<evidence type="ECO:0000256" key="6">
    <source>
        <dbReference type="ARBA" id="ARBA00022692"/>
    </source>
</evidence>
<keyword evidence="9 13" id="KW-1133">Transmembrane helix</keyword>
<dbReference type="Gramene" id="RZC78845">
    <property type="protein sequence ID" value="RZC78845"/>
    <property type="gene ID" value="C5167_003055"/>
</dbReference>
<dbReference type="Gene3D" id="6.10.140.1430">
    <property type="match status" value="1"/>
</dbReference>
<accession>A0A4Y7L3T3</accession>
<evidence type="ECO:0008006" key="16">
    <source>
        <dbReference type="Google" id="ProtNLM"/>
    </source>
</evidence>
<feature type="transmembrane region" description="Helical" evidence="13">
    <location>
        <begin position="1072"/>
        <end position="1093"/>
    </location>
</feature>
<evidence type="ECO:0000256" key="1">
    <source>
        <dbReference type="ARBA" id="ARBA00004508"/>
    </source>
</evidence>
<keyword evidence="6 13" id="KW-0812">Transmembrane</keyword>
<feature type="compositionally biased region" description="Acidic residues" evidence="12">
    <location>
        <begin position="745"/>
        <end position="760"/>
    </location>
</feature>
<evidence type="ECO:0000256" key="3">
    <source>
        <dbReference type="ARBA" id="ARBA00022448"/>
    </source>
</evidence>
<evidence type="ECO:0000256" key="10">
    <source>
        <dbReference type="ARBA" id="ARBA00023065"/>
    </source>
</evidence>
<evidence type="ECO:0000256" key="2">
    <source>
        <dbReference type="ARBA" id="ARBA00007535"/>
    </source>
</evidence>
<evidence type="ECO:0000256" key="8">
    <source>
        <dbReference type="ARBA" id="ARBA00022946"/>
    </source>
</evidence>
<dbReference type="GO" id="GO:0031969">
    <property type="term" value="C:chloroplast membrane"/>
    <property type="evidence" value="ECO:0007669"/>
    <property type="project" value="UniProtKB-SubCell"/>
</dbReference>
<dbReference type="AlphaFoldDB" id="A0A4Y7L3T3"/>